<organism evidence="2">
    <name type="scientific">marine metagenome</name>
    <dbReference type="NCBI Taxonomy" id="408172"/>
    <lineage>
        <taxon>unclassified sequences</taxon>
        <taxon>metagenomes</taxon>
        <taxon>ecological metagenomes</taxon>
    </lineage>
</organism>
<gene>
    <name evidence="2" type="ORF">METZ01_LOCUS189232</name>
</gene>
<name>A0A382DDB0_9ZZZZ</name>
<accession>A0A382DDB0</accession>
<dbReference type="SUPFAM" id="SSF51735">
    <property type="entry name" value="NAD(P)-binding Rossmann-fold domains"/>
    <property type="match status" value="1"/>
</dbReference>
<sequence>MAMDRKTVTVFGGSGFVGRHLVRRLAADGKVIRVAVRDIEAANYLRPMGDVGQIVPIAADLSD</sequence>
<protein>
    <recommendedName>
        <fullName evidence="1">NmrA-like domain-containing protein</fullName>
    </recommendedName>
</protein>
<evidence type="ECO:0000313" key="2">
    <source>
        <dbReference type="EMBL" id="SVB36378.1"/>
    </source>
</evidence>
<dbReference type="Gene3D" id="3.40.50.720">
    <property type="entry name" value="NAD(P)-binding Rossmann-like Domain"/>
    <property type="match status" value="1"/>
</dbReference>
<proteinExistence type="predicted"/>
<feature type="domain" description="NmrA-like" evidence="1">
    <location>
        <begin position="5"/>
        <end position="43"/>
    </location>
</feature>
<dbReference type="InterPro" id="IPR008030">
    <property type="entry name" value="NmrA-like"/>
</dbReference>
<dbReference type="InterPro" id="IPR051207">
    <property type="entry name" value="ComplexI_NDUFA9_subunit"/>
</dbReference>
<dbReference type="EMBL" id="UINC01038818">
    <property type="protein sequence ID" value="SVB36378.1"/>
    <property type="molecule type" value="Genomic_DNA"/>
</dbReference>
<dbReference type="PANTHER" id="PTHR12126">
    <property type="entry name" value="NADH-UBIQUINONE OXIDOREDUCTASE 39 KDA SUBUNIT-RELATED"/>
    <property type="match status" value="1"/>
</dbReference>
<dbReference type="AlphaFoldDB" id="A0A382DDB0"/>
<evidence type="ECO:0000259" key="1">
    <source>
        <dbReference type="Pfam" id="PF05368"/>
    </source>
</evidence>
<dbReference type="GO" id="GO:0044877">
    <property type="term" value="F:protein-containing complex binding"/>
    <property type="evidence" value="ECO:0007669"/>
    <property type="project" value="TreeGrafter"/>
</dbReference>
<dbReference type="PANTHER" id="PTHR12126:SF11">
    <property type="entry name" value="NADH DEHYDROGENASE [UBIQUINONE] 1 ALPHA SUBCOMPLEX SUBUNIT 9, MITOCHONDRIAL"/>
    <property type="match status" value="1"/>
</dbReference>
<dbReference type="InterPro" id="IPR036291">
    <property type="entry name" value="NAD(P)-bd_dom_sf"/>
</dbReference>
<feature type="non-terminal residue" evidence="2">
    <location>
        <position position="63"/>
    </location>
</feature>
<reference evidence="2" key="1">
    <citation type="submission" date="2018-05" db="EMBL/GenBank/DDBJ databases">
        <authorList>
            <person name="Lanie J.A."/>
            <person name="Ng W.-L."/>
            <person name="Kazmierczak K.M."/>
            <person name="Andrzejewski T.M."/>
            <person name="Davidsen T.M."/>
            <person name="Wayne K.J."/>
            <person name="Tettelin H."/>
            <person name="Glass J.I."/>
            <person name="Rusch D."/>
            <person name="Podicherti R."/>
            <person name="Tsui H.-C.T."/>
            <person name="Winkler M.E."/>
        </authorList>
    </citation>
    <scope>NUCLEOTIDE SEQUENCE</scope>
</reference>
<dbReference type="Pfam" id="PF05368">
    <property type="entry name" value="NmrA"/>
    <property type="match status" value="1"/>
</dbReference>